<dbReference type="Proteomes" id="UP000836788">
    <property type="component" value="Chromosome 2"/>
</dbReference>
<gene>
    <name evidence="2" type="ORF">PTTT1_LOCUS28719</name>
</gene>
<evidence type="ECO:0000256" key="1">
    <source>
        <dbReference type="SAM" id="MobiDB-lite"/>
    </source>
</evidence>
<proteinExistence type="predicted"/>
<accession>A0A8J9SYG6</accession>
<sequence length="120" mass="13564">MRSPQRRRRPPSSSSRSRLSVQTEPPLQDPRELQTLLTVSLRALWGDLEPYSASVRVSESDDALGDHDKDVPGRLYVSCPSAAVEHVRAALTWNTPPPYMQDTIYRLDVVDVQLWKTVPP</sequence>
<feature type="compositionally biased region" description="Low complexity" evidence="1">
    <location>
        <begin position="11"/>
        <end position="20"/>
    </location>
</feature>
<dbReference type="EMBL" id="OU594943">
    <property type="protein sequence ID" value="CAG9285333.1"/>
    <property type="molecule type" value="Genomic_DNA"/>
</dbReference>
<feature type="compositionally biased region" description="Basic residues" evidence="1">
    <location>
        <begin position="1"/>
        <end position="10"/>
    </location>
</feature>
<evidence type="ECO:0000313" key="2">
    <source>
        <dbReference type="EMBL" id="CAG9285333.1"/>
    </source>
</evidence>
<name>A0A8J9SYG6_PHATR</name>
<protein>
    <submittedName>
        <fullName evidence="2">Uncharacterized protein</fullName>
    </submittedName>
</protein>
<organism evidence="2">
    <name type="scientific">Phaeodactylum tricornutum</name>
    <name type="common">Diatom</name>
    <dbReference type="NCBI Taxonomy" id="2850"/>
    <lineage>
        <taxon>Eukaryota</taxon>
        <taxon>Sar</taxon>
        <taxon>Stramenopiles</taxon>
        <taxon>Ochrophyta</taxon>
        <taxon>Bacillariophyta</taxon>
        <taxon>Bacillariophyceae</taxon>
        <taxon>Bacillariophycidae</taxon>
        <taxon>Naviculales</taxon>
        <taxon>Phaeodactylaceae</taxon>
        <taxon>Phaeodactylum</taxon>
    </lineage>
</organism>
<dbReference type="AlphaFoldDB" id="A0A8J9SYG6"/>
<reference evidence="2" key="1">
    <citation type="submission" date="2022-02" db="EMBL/GenBank/DDBJ databases">
        <authorList>
            <person name="Giguere J D."/>
        </authorList>
    </citation>
    <scope>NUCLEOTIDE SEQUENCE</scope>
    <source>
        <strain evidence="2">CCAP 1055/1</strain>
    </source>
</reference>
<feature type="region of interest" description="Disordered" evidence="1">
    <location>
        <begin position="1"/>
        <end position="32"/>
    </location>
</feature>